<dbReference type="KEGG" id="manr:MPAN_007570"/>
<dbReference type="RefSeq" id="WP_176238695.1">
    <property type="nucleotide sequence ID" value="NZ_AP024412.1"/>
</dbReference>
<dbReference type="Proteomes" id="UP000620133">
    <property type="component" value="Chromosome"/>
</dbReference>
<gene>
    <name evidence="1" type="ORF">MPAN_007570</name>
</gene>
<dbReference type="AlphaFoldDB" id="A0A7U9TIJ9"/>
<organism evidence="1 2">
    <name type="scientific">Mariniplasma anaerobium</name>
    <dbReference type="NCBI Taxonomy" id="2735436"/>
    <lineage>
        <taxon>Bacteria</taxon>
        <taxon>Bacillati</taxon>
        <taxon>Mycoplasmatota</taxon>
        <taxon>Mollicutes</taxon>
        <taxon>Acholeplasmatales</taxon>
        <taxon>Acholeplasmataceae</taxon>
        <taxon>Mariniplasma</taxon>
    </lineage>
</organism>
<evidence type="ECO:0000313" key="2">
    <source>
        <dbReference type="Proteomes" id="UP000620133"/>
    </source>
</evidence>
<keyword evidence="2" id="KW-1185">Reference proteome</keyword>
<protein>
    <submittedName>
        <fullName evidence="1">Uncharacterized protein</fullName>
    </submittedName>
</protein>
<dbReference type="EMBL" id="AP024412">
    <property type="protein sequence ID" value="BCR35864.1"/>
    <property type="molecule type" value="Genomic_DNA"/>
</dbReference>
<sequence>MIFGVIMISITIILTFYIFFSAAKCRIQLIHHQYSESEDLHKTVTLFLSKTTIVLALSWWISLILNSFMKTQLTLFEPNPFVRETLFVIIGIICILVLLLFRNTIYKKYLDDNIEKVIYIEYSLSFISGILYAIMFTYTIETILYIL</sequence>
<proteinExistence type="predicted"/>
<evidence type="ECO:0000313" key="1">
    <source>
        <dbReference type="EMBL" id="BCR35864.1"/>
    </source>
</evidence>
<reference evidence="1" key="1">
    <citation type="submission" date="2021-01" db="EMBL/GenBank/DDBJ databases">
        <title>Draft genome sequence of Acholeplasmataceae bacterium strain Mahy22.</title>
        <authorList>
            <person name="Watanabe M."/>
            <person name="Kojima H."/>
            <person name="Fukui M."/>
        </authorList>
    </citation>
    <scope>NUCLEOTIDE SEQUENCE</scope>
    <source>
        <strain evidence="1">Mahy22</strain>
    </source>
</reference>
<name>A0A7U9TIJ9_9MOLU</name>
<accession>A0A7U9TIJ9</accession>